<dbReference type="PANTHER" id="PTHR44051">
    <property type="entry name" value="GLUTATHIONE S-TRANSFERASE-RELATED"/>
    <property type="match status" value="1"/>
</dbReference>
<dbReference type="Gene3D" id="1.20.1050.130">
    <property type="match status" value="1"/>
</dbReference>
<gene>
    <name evidence="2" type="ORF">VIN01S_06560</name>
</gene>
<dbReference type="Proteomes" id="UP000318717">
    <property type="component" value="Unassembled WGS sequence"/>
</dbReference>
<comment type="caution">
    <text evidence="2">The sequence shown here is derived from an EMBL/GenBank/DDBJ whole genome shotgun (WGS) entry which is preliminary data.</text>
</comment>
<protein>
    <submittedName>
        <fullName evidence="2">Glutathione S-transferase</fullName>
    </submittedName>
</protein>
<dbReference type="CDD" id="cd03196">
    <property type="entry name" value="GST_C_5"/>
    <property type="match status" value="1"/>
</dbReference>
<dbReference type="InterPro" id="IPR010987">
    <property type="entry name" value="Glutathione-S-Trfase_C-like"/>
</dbReference>
<proteinExistence type="predicted"/>
<reference evidence="2 3" key="1">
    <citation type="submission" date="2019-06" db="EMBL/GenBank/DDBJ databases">
        <title>Whole genome shotgun sequence of Vibrio inusitatus NBRC 102082.</title>
        <authorList>
            <person name="Hosoyama A."/>
            <person name="Uohara A."/>
            <person name="Ohji S."/>
            <person name="Ichikawa N."/>
        </authorList>
    </citation>
    <scope>NUCLEOTIDE SEQUENCE [LARGE SCALE GENOMIC DNA]</scope>
    <source>
        <strain evidence="2 3">NBRC 102082</strain>
    </source>
</reference>
<dbReference type="InterPro" id="IPR036282">
    <property type="entry name" value="Glutathione-S-Trfase_C_sf"/>
</dbReference>
<dbReference type="GO" id="GO:0016740">
    <property type="term" value="F:transferase activity"/>
    <property type="evidence" value="ECO:0007669"/>
    <property type="project" value="UniProtKB-KW"/>
</dbReference>
<accession>A0A4Y3HSY3</accession>
<dbReference type="EMBL" id="BJLF01000002">
    <property type="protein sequence ID" value="GEA49852.1"/>
    <property type="molecule type" value="Genomic_DNA"/>
</dbReference>
<keyword evidence="3" id="KW-1185">Reference proteome</keyword>
<dbReference type="SUPFAM" id="SSF47616">
    <property type="entry name" value="GST C-terminal domain-like"/>
    <property type="match status" value="1"/>
</dbReference>
<sequence length="178" mass="21071">MLLASPKGSVPVLVLSNNETDQIVVLEESLEIMVWALTLDDPDNLLHHATPHTLPLMMAFIAEFEDCFIPLFNAYSCAKRYHNDNLPQCRQACEDYLNSLEERLNKHNYLFSENESLVDIALLPFIRKFAKVEKQRFRQNPYPNLRQWLDSYLQSTFFSKVMRHHELWLDDRKDCYFE</sequence>
<evidence type="ECO:0000313" key="3">
    <source>
        <dbReference type="Proteomes" id="UP000318717"/>
    </source>
</evidence>
<evidence type="ECO:0000259" key="1">
    <source>
        <dbReference type="PROSITE" id="PS50405"/>
    </source>
</evidence>
<dbReference type="PROSITE" id="PS50405">
    <property type="entry name" value="GST_CTER"/>
    <property type="match status" value="1"/>
</dbReference>
<evidence type="ECO:0000313" key="2">
    <source>
        <dbReference type="EMBL" id="GEA49852.1"/>
    </source>
</evidence>
<organism evidence="2 3">
    <name type="scientific">Vibrio inusitatus NBRC 102082</name>
    <dbReference type="NCBI Taxonomy" id="1219070"/>
    <lineage>
        <taxon>Bacteria</taxon>
        <taxon>Pseudomonadati</taxon>
        <taxon>Pseudomonadota</taxon>
        <taxon>Gammaproteobacteria</taxon>
        <taxon>Vibrionales</taxon>
        <taxon>Vibrionaceae</taxon>
        <taxon>Vibrio</taxon>
    </lineage>
</organism>
<dbReference type="PANTHER" id="PTHR44051:SF8">
    <property type="entry name" value="GLUTATHIONE S-TRANSFERASE GSTA"/>
    <property type="match status" value="1"/>
</dbReference>
<dbReference type="Pfam" id="PF13410">
    <property type="entry name" value="GST_C_2"/>
    <property type="match status" value="1"/>
</dbReference>
<dbReference type="AlphaFoldDB" id="A0A4Y3HSY3"/>
<feature type="domain" description="GST C-terminal" evidence="1">
    <location>
        <begin position="50"/>
        <end position="177"/>
    </location>
</feature>
<name>A0A4Y3HSY3_9VIBR</name>
<keyword evidence="2" id="KW-0808">Transferase</keyword>